<feature type="coiled-coil region" evidence="1">
    <location>
        <begin position="1"/>
        <end position="46"/>
    </location>
</feature>
<organism evidence="3">
    <name type="scientific">Tetraodon nigroviridis</name>
    <name type="common">Spotted green pufferfish</name>
    <name type="synonym">Chelonodon nigroviridis</name>
    <dbReference type="NCBI Taxonomy" id="99883"/>
    <lineage>
        <taxon>Eukaryota</taxon>
        <taxon>Metazoa</taxon>
        <taxon>Chordata</taxon>
        <taxon>Craniata</taxon>
        <taxon>Vertebrata</taxon>
        <taxon>Euteleostomi</taxon>
        <taxon>Actinopterygii</taxon>
        <taxon>Neopterygii</taxon>
        <taxon>Teleostei</taxon>
        <taxon>Neoteleostei</taxon>
        <taxon>Acanthomorphata</taxon>
        <taxon>Eupercaria</taxon>
        <taxon>Tetraodontiformes</taxon>
        <taxon>Tetradontoidea</taxon>
        <taxon>Tetraodontidae</taxon>
        <taxon>Tetraodon</taxon>
    </lineage>
</organism>
<feature type="region of interest" description="Disordered" evidence="2">
    <location>
        <begin position="70"/>
        <end position="96"/>
    </location>
</feature>
<keyword evidence="1" id="KW-0175">Coiled coil</keyword>
<accession>Q4SJV5</accession>
<evidence type="ECO:0000256" key="1">
    <source>
        <dbReference type="SAM" id="Coils"/>
    </source>
</evidence>
<dbReference type="EMBL" id="CAAE01014573">
    <property type="protein sequence ID" value="CAF99077.1"/>
    <property type="molecule type" value="Genomic_DNA"/>
</dbReference>
<comment type="caution">
    <text evidence="3">The sequence shown here is derived from an EMBL/GenBank/DDBJ whole genome shotgun (WGS) entry which is preliminary data.</text>
</comment>
<dbReference type="KEGG" id="tng:GSTEN00017030G001"/>
<evidence type="ECO:0000313" key="3">
    <source>
        <dbReference type="EMBL" id="CAF99077.1"/>
    </source>
</evidence>
<feature type="compositionally biased region" description="Basic residues" evidence="2">
    <location>
        <begin position="82"/>
        <end position="96"/>
    </location>
</feature>
<protein>
    <submittedName>
        <fullName evidence="3">(spotted green pufferfish) hypothetical protein</fullName>
    </submittedName>
</protein>
<name>Q4SJV5_TETNG</name>
<reference evidence="3" key="2">
    <citation type="submission" date="2004-02" db="EMBL/GenBank/DDBJ databases">
        <authorList>
            <consortium name="Genoscope"/>
            <consortium name="Whitehead Institute Centre for Genome Research"/>
        </authorList>
    </citation>
    <scope>NUCLEOTIDE SEQUENCE</scope>
</reference>
<gene>
    <name evidence="3" type="ORF">GSTENG00017030001</name>
</gene>
<evidence type="ECO:0000256" key="2">
    <source>
        <dbReference type="SAM" id="MobiDB-lite"/>
    </source>
</evidence>
<reference evidence="3" key="1">
    <citation type="journal article" date="2004" name="Nature">
        <title>Genome duplication in the teleost fish Tetraodon nigroviridis reveals the early vertebrate proto-karyotype.</title>
        <authorList>
            <person name="Jaillon O."/>
            <person name="Aury J.-M."/>
            <person name="Brunet F."/>
            <person name="Petit J.-L."/>
            <person name="Stange-Thomann N."/>
            <person name="Mauceli E."/>
            <person name="Bouneau L."/>
            <person name="Fischer C."/>
            <person name="Ozouf-Costaz C."/>
            <person name="Bernot A."/>
            <person name="Nicaud S."/>
            <person name="Jaffe D."/>
            <person name="Fisher S."/>
            <person name="Lutfalla G."/>
            <person name="Dossat C."/>
            <person name="Segurens B."/>
            <person name="Dasilva C."/>
            <person name="Salanoubat M."/>
            <person name="Levy M."/>
            <person name="Boudet N."/>
            <person name="Castellano S."/>
            <person name="Anthouard V."/>
            <person name="Jubin C."/>
            <person name="Castelli V."/>
            <person name="Katinka M."/>
            <person name="Vacherie B."/>
            <person name="Biemont C."/>
            <person name="Skalli Z."/>
            <person name="Cattolico L."/>
            <person name="Poulain J."/>
            <person name="De Berardinis V."/>
            <person name="Cruaud C."/>
            <person name="Duprat S."/>
            <person name="Brottier P."/>
            <person name="Coutanceau J.-P."/>
            <person name="Gouzy J."/>
            <person name="Parra G."/>
            <person name="Lardier G."/>
            <person name="Chapple C."/>
            <person name="McKernan K.J."/>
            <person name="McEwan P."/>
            <person name="Bosak S."/>
            <person name="Kellis M."/>
            <person name="Volff J.-N."/>
            <person name="Guigo R."/>
            <person name="Zody M.C."/>
            <person name="Mesirov J."/>
            <person name="Lindblad-Toh K."/>
            <person name="Birren B."/>
            <person name="Nusbaum C."/>
            <person name="Kahn D."/>
            <person name="Robinson-Rechavi M."/>
            <person name="Laudet V."/>
            <person name="Schachter V."/>
            <person name="Quetier F."/>
            <person name="Saurin W."/>
            <person name="Scarpelli C."/>
            <person name="Wincker P."/>
            <person name="Lander E.S."/>
            <person name="Weissenbach J."/>
            <person name="Roest Crollius H."/>
        </authorList>
    </citation>
    <scope>NUCLEOTIDE SEQUENCE [LARGE SCALE GENOMIC DNA]</scope>
</reference>
<dbReference type="AlphaFoldDB" id="Q4SJV5"/>
<sequence length="96" mass="11419">MMEMQAKIEEERKALEAKLDMEEEEKNKAKAELEKRENDLLKAQFRRAKHVWPFEVDLSSVYLAYTEESMRQSLMKQERPRTSKSSKSGRPKTGRR</sequence>
<proteinExistence type="predicted"/>